<dbReference type="Pfam" id="PF01656">
    <property type="entry name" value="CbiA"/>
    <property type="match status" value="1"/>
</dbReference>
<evidence type="ECO:0000259" key="1">
    <source>
        <dbReference type="Pfam" id="PF01656"/>
    </source>
</evidence>
<dbReference type="KEGG" id="raf:RAF_pORF1270"/>
<dbReference type="InterPro" id="IPR027417">
    <property type="entry name" value="P-loop_NTPase"/>
</dbReference>
<proteinExistence type="predicted"/>
<organism evidence="2 3">
    <name type="scientific">Rickettsia africae (strain ESF-5)</name>
    <dbReference type="NCBI Taxonomy" id="347255"/>
    <lineage>
        <taxon>Bacteria</taxon>
        <taxon>Pseudomonadati</taxon>
        <taxon>Pseudomonadota</taxon>
        <taxon>Alphaproteobacteria</taxon>
        <taxon>Rickettsiales</taxon>
        <taxon>Rickettsiaceae</taxon>
        <taxon>Rickettsieae</taxon>
        <taxon>Rickettsia</taxon>
        <taxon>spotted fever group</taxon>
    </lineage>
</organism>
<evidence type="ECO:0000313" key="3">
    <source>
        <dbReference type="Proteomes" id="UP000002305"/>
    </source>
</evidence>
<dbReference type="PANTHER" id="PTHR13696:SF96">
    <property type="entry name" value="COBQ_COBB_MIND_PARA NUCLEOTIDE BINDING DOMAIN-CONTAINING PROTEIN"/>
    <property type="match status" value="1"/>
</dbReference>
<dbReference type="Gene3D" id="3.40.50.300">
    <property type="entry name" value="P-loop containing nucleotide triphosphate hydrolases"/>
    <property type="match status" value="1"/>
</dbReference>
<keyword evidence="3" id="KW-1185">Reference proteome</keyword>
<dbReference type="EMBL" id="CP001613">
    <property type="protein sequence ID" value="ACP54029.1"/>
    <property type="molecule type" value="Genomic_DNA"/>
</dbReference>
<dbReference type="SUPFAM" id="SSF52540">
    <property type="entry name" value="P-loop containing nucleoside triphosphate hydrolases"/>
    <property type="match status" value="1"/>
</dbReference>
<keyword evidence="2" id="KW-0614">Plasmid</keyword>
<gene>
    <name evidence="2" type="primary">parA2</name>
    <name evidence="2" type="ordered locus">RAF_pORF1270</name>
</gene>
<evidence type="ECO:0000313" key="2">
    <source>
        <dbReference type="EMBL" id="ACP54029.1"/>
    </source>
</evidence>
<dbReference type="InterPro" id="IPR050678">
    <property type="entry name" value="DNA_Partitioning_ATPase"/>
</dbReference>
<dbReference type="RefSeq" id="WP_012720135.1">
    <property type="nucleotide sequence ID" value="NC_012634.1"/>
</dbReference>
<protein>
    <submittedName>
        <fullName evidence="2">Plasmid stability protein ParA</fullName>
    </submittedName>
</protein>
<dbReference type="PIRSF" id="PIRSF009320">
    <property type="entry name" value="Nuc_binding_HP_1000"/>
    <property type="match status" value="1"/>
</dbReference>
<geneLocation type="plasmid" evidence="2 3">
    <name>pRAF</name>
</geneLocation>
<dbReference type="CDD" id="cd02042">
    <property type="entry name" value="ParAB_family"/>
    <property type="match status" value="1"/>
</dbReference>
<dbReference type="HOGENOM" id="CLU_037612_5_3_5"/>
<dbReference type="Proteomes" id="UP000002305">
    <property type="component" value="Plasmid pRAF"/>
</dbReference>
<dbReference type="AlphaFoldDB" id="C3PPE3"/>
<sequence>MSVITIAANKGGVGKTTITALIASNLAKKKKKVYLIDLDPQQSLKQWWQKRENEDISLVDIKYNQLKDALIKINTKDSYVIIDTPPSHLKIIEQAILVADYILIPCRPSPLDIEAIGETLTIIEEHKKNFTFILNSSVSGTQITEQTILLLSKNGQIAPSPIRQRIIYAIAMLDGRTALEMYNKAAISEINELCNFIEGEIKSNEKKTTKSRNIRGNKKTKAE</sequence>
<reference evidence="2 3" key="1">
    <citation type="journal article" date="2009" name="BMC Genomics">
        <title>Analysis of the Rickettsia africae genome reveals that virulence acquisition in Rickettsia species may be explained by genome reduction.</title>
        <authorList>
            <person name="Fournier P.-E."/>
            <person name="El Karkouri K."/>
            <person name="Leroy Q."/>
            <person name="Robert C."/>
            <person name="Giumelli B."/>
            <person name="Renesto P."/>
            <person name="Socolovschi C."/>
            <person name="Parola P."/>
            <person name="Audic S."/>
            <person name="Raoult D."/>
        </authorList>
    </citation>
    <scope>NUCLEOTIDE SEQUENCE [LARGE SCALE GENOMIC DNA]</scope>
    <source>
        <strain evidence="2 3">ESF-5</strain>
    </source>
</reference>
<dbReference type="InterPro" id="IPR002586">
    <property type="entry name" value="CobQ/CobB/MinD/ParA_Nub-bd_dom"/>
</dbReference>
<dbReference type="PANTHER" id="PTHR13696">
    <property type="entry name" value="P-LOOP CONTAINING NUCLEOSIDE TRIPHOSPHATE HYDROLASE"/>
    <property type="match status" value="1"/>
</dbReference>
<accession>C3PPE3</accession>
<name>C3PPE3_RICAE</name>
<feature type="domain" description="CobQ/CobB/MinD/ParA nucleotide binding" evidence="1">
    <location>
        <begin position="4"/>
        <end position="141"/>
    </location>
</feature>